<reference evidence="2" key="1">
    <citation type="submission" date="2022-11" db="UniProtKB">
        <authorList>
            <consortium name="WormBaseParasite"/>
        </authorList>
    </citation>
    <scope>IDENTIFICATION</scope>
</reference>
<accession>A0A914QME6</accession>
<proteinExistence type="predicted"/>
<dbReference type="Proteomes" id="UP000887578">
    <property type="component" value="Unplaced"/>
</dbReference>
<keyword evidence="1" id="KW-1185">Reference proteome</keyword>
<evidence type="ECO:0000313" key="1">
    <source>
        <dbReference type="Proteomes" id="UP000887578"/>
    </source>
</evidence>
<dbReference type="WBParaSite" id="PDA_v2.g4450.t1">
    <property type="protein sequence ID" value="PDA_v2.g4450.t1"/>
    <property type="gene ID" value="PDA_v2.g4450"/>
</dbReference>
<name>A0A914QME6_9BILA</name>
<sequence length="552" mass="64963">MSDIVIPNFEKFPQCYQNIVNKLLDDLNSTEDVETQKQLFKSFAENYSMLPECFEYYYDIEGNYVLRKEIFLLSLKHFTTRWAFDLIPQPILEFPRNFAAFIWDNLNEMESELYPEMVPYVTTTKPLKVKEKIVLQSLSFPNKHLLFISKIYEEICGSMTADIREMYLKNVELFQKLKTYFETDSTKFLEITLKIENFVSQCCNIELLLGCHPYDKNIWQFYFKFLQDKNEKVALLDVYRRYCGIFLDDEEIKDKISKLSESIILSAGVEIPTEEELPMTKKELKAAVKNFTIENVAFQPLPFRKPFNNYIYENANGKLLIKLQMATKHFLRTLPFLVIERLEISDEPKNFHKNSLSIPAENELFKKIGNINLSNSLFLVSIEASELIPKVVHCDLKYLRVPFESLKLKEFEFFVQSGNIELLSLHEVIDENEQMVPLEVLLAKTPKIYYIYLFACQLTPQTFQNLLKLEFQTKILYFSLHDILEEIDVESCVKFFKQNLGGNGQIHIDFYDDLYPEDNFVQLRAALNAMKNQWEPADEKPEVDLFLGPVFY</sequence>
<evidence type="ECO:0000313" key="2">
    <source>
        <dbReference type="WBParaSite" id="PDA_v2.g4450.t1"/>
    </source>
</evidence>
<dbReference type="AlphaFoldDB" id="A0A914QME6"/>
<organism evidence="1 2">
    <name type="scientific">Panagrolaimus davidi</name>
    <dbReference type="NCBI Taxonomy" id="227884"/>
    <lineage>
        <taxon>Eukaryota</taxon>
        <taxon>Metazoa</taxon>
        <taxon>Ecdysozoa</taxon>
        <taxon>Nematoda</taxon>
        <taxon>Chromadorea</taxon>
        <taxon>Rhabditida</taxon>
        <taxon>Tylenchina</taxon>
        <taxon>Panagrolaimomorpha</taxon>
        <taxon>Panagrolaimoidea</taxon>
        <taxon>Panagrolaimidae</taxon>
        <taxon>Panagrolaimus</taxon>
    </lineage>
</organism>
<protein>
    <submittedName>
        <fullName evidence="2">Uncharacterized protein</fullName>
    </submittedName>
</protein>